<dbReference type="Pfam" id="PF12633">
    <property type="entry name" value="Adenyl_cycl_N"/>
    <property type="match status" value="1"/>
</dbReference>
<dbReference type="EMBL" id="UOGC01000085">
    <property type="protein sequence ID" value="VAX19268.1"/>
    <property type="molecule type" value="Genomic_DNA"/>
</dbReference>
<name>A0A3B1C5Y4_9ZZZZ</name>
<evidence type="ECO:0000259" key="1">
    <source>
        <dbReference type="Pfam" id="PF12633"/>
    </source>
</evidence>
<reference evidence="2" key="1">
    <citation type="submission" date="2018-06" db="EMBL/GenBank/DDBJ databases">
        <authorList>
            <person name="Zhirakovskaya E."/>
        </authorList>
    </citation>
    <scope>NUCLEOTIDE SEQUENCE</scope>
</reference>
<evidence type="ECO:0000313" key="2">
    <source>
        <dbReference type="EMBL" id="VAX19268.1"/>
    </source>
</evidence>
<dbReference type="PANTHER" id="PTHR38760">
    <property type="entry name" value="ADENYLATE CYCLASE"/>
    <property type="match status" value="1"/>
</dbReference>
<feature type="domain" description="Adenylate cyclase class-I N-terminal" evidence="1">
    <location>
        <begin position="12"/>
        <end position="150"/>
    </location>
</feature>
<dbReference type="PANTHER" id="PTHR38760:SF1">
    <property type="entry name" value="ADENYLATE CYCLASE"/>
    <property type="match status" value="1"/>
</dbReference>
<dbReference type="AlphaFoldDB" id="A0A3B1C5Y4"/>
<feature type="non-terminal residue" evidence="2">
    <location>
        <position position="152"/>
    </location>
</feature>
<sequence length="152" mass="17243">MSRSLFLRNLKAWEAYNRTRIERAIDIGGEPAVIALRVVPFLIHNNINGFPGYVPFESSRWGIYKYHPGRDEEVAIQAHFPNAEIPDADSIGRIDNPFVDSLLLMGSIGTVGHTKKSDYDYWVVIGGNGMSDEEHDALRKKTEAIQEWLDKQ</sequence>
<accession>A0A3B1C5Y4</accession>
<organism evidence="2">
    <name type="scientific">hydrothermal vent metagenome</name>
    <dbReference type="NCBI Taxonomy" id="652676"/>
    <lineage>
        <taxon>unclassified sequences</taxon>
        <taxon>metagenomes</taxon>
        <taxon>ecological metagenomes</taxon>
    </lineage>
</organism>
<dbReference type="GO" id="GO:0004016">
    <property type="term" value="F:adenylate cyclase activity"/>
    <property type="evidence" value="ECO:0007669"/>
    <property type="project" value="InterPro"/>
</dbReference>
<gene>
    <name evidence="2" type="ORF">MNBD_NITROSPINAE01-1735</name>
</gene>
<proteinExistence type="predicted"/>
<protein>
    <recommendedName>
        <fullName evidence="1">Adenylate cyclase class-I N-terminal domain-containing protein</fullName>
    </recommendedName>
</protein>
<dbReference type="InterPro" id="IPR024685">
    <property type="entry name" value="Adenylate_cyclase_1_N"/>
</dbReference>
<dbReference type="GO" id="GO:0006171">
    <property type="term" value="P:cAMP biosynthetic process"/>
    <property type="evidence" value="ECO:0007669"/>
    <property type="project" value="InterPro"/>
</dbReference>
<dbReference type="InterPro" id="IPR000274">
    <property type="entry name" value="Adenylate_cyclase_1"/>
</dbReference>